<feature type="signal peptide" evidence="16">
    <location>
        <begin position="1"/>
        <end position="24"/>
    </location>
</feature>
<name>A0A0H3H745_KLEM8</name>
<dbReference type="InterPro" id="IPR037066">
    <property type="entry name" value="Plug_dom_sf"/>
</dbReference>
<keyword evidence="6 16" id="KW-0732">Signal</keyword>
<evidence type="ECO:0000256" key="3">
    <source>
        <dbReference type="ARBA" id="ARBA00022452"/>
    </source>
</evidence>
<evidence type="ECO:0000256" key="10">
    <source>
        <dbReference type="ARBA" id="ARBA00023136"/>
    </source>
</evidence>
<evidence type="ECO:0000256" key="6">
    <source>
        <dbReference type="ARBA" id="ARBA00022729"/>
    </source>
</evidence>
<evidence type="ECO:0000256" key="13">
    <source>
        <dbReference type="PROSITE-ProRule" id="PRU10144"/>
    </source>
</evidence>
<organism evidence="19 20">
    <name type="scientific">Klebsiella michiganensis (strain ATCC 8724 / DSM 4798 / JCM 20051 / NBRC 3318 / NRRL B-199 / KCTC 1686 / BUCSAV 143 / CCM 1901)</name>
    <dbReference type="NCBI Taxonomy" id="1006551"/>
    <lineage>
        <taxon>Bacteria</taxon>
        <taxon>Pseudomonadati</taxon>
        <taxon>Pseudomonadota</taxon>
        <taxon>Gammaproteobacteria</taxon>
        <taxon>Enterobacterales</taxon>
        <taxon>Enterobacteriaceae</taxon>
        <taxon>Klebsiella/Raoultella group</taxon>
        <taxon>Klebsiella</taxon>
    </lineage>
</organism>
<accession>A0A0H3H745</accession>
<comment type="subcellular location">
    <subcellularLocation>
        <location evidence="1 12">Cell outer membrane</location>
        <topology evidence="1 12">Multi-pass membrane protein</topology>
    </subcellularLocation>
</comment>
<dbReference type="PROSITE" id="PS52016">
    <property type="entry name" value="TONB_DEPENDENT_REC_3"/>
    <property type="match status" value="1"/>
</dbReference>
<dbReference type="Pfam" id="PF00593">
    <property type="entry name" value="TonB_dep_Rec_b-barrel"/>
    <property type="match status" value="1"/>
</dbReference>
<dbReference type="GeneID" id="66561308"/>
<feature type="region of interest" description="Disordered" evidence="15">
    <location>
        <begin position="395"/>
        <end position="426"/>
    </location>
</feature>
<feature type="domain" description="TonB-dependent receptor-like beta-barrel" evidence="17">
    <location>
        <begin position="237"/>
        <end position="701"/>
    </location>
</feature>
<evidence type="ECO:0000256" key="8">
    <source>
        <dbReference type="ARBA" id="ARBA00023065"/>
    </source>
</evidence>
<dbReference type="InterPro" id="IPR039426">
    <property type="entry name" value="TonB-dep_rcpt-like"/>
</dbReference>
<proteinExistence type="inferred from homology"/>
<dbReference type="InterPro" id="IPR000531">
    <property type="entry name" value="Beta-barrel_TonB"/>
</dbReference>
<dbReference type="InterPro" id="IPR010917">
    <property type="entry name" value="TonB_rcpt_CS"/>
</dbReference>
<reference evidence="19 20" key="1">
    <citation type="journal article" date="2012" name="J. Bacteriol.">
        <title>Complete genome sequence of Klebsiella oxytoca KCTC 1686, used in production of 2,3-butanediol.</title>
        <authorList>
            <person name="Shin S.H."/>
            <person name="Kim S."/>
            <person name="Kim J.Y."/>
            <person name="Lee S."/>
            <person name="Um Y."/>
            <person name="Oh M.K."/>
            <person name="Kim Y.R."/>
            <person name="Lee J."/>
            <person name="Yang K.S."/>
        </authorList>
    </citation>
    <scope>NUCLEOTIDE SEQUENCE [LARGE SCALE GENOMIC DNA]</scope>
    <source>
        <strain evidence="20">ATCC 8724 / DSM 4798 / JCM 20051 / NBRC 3318 / NRRL B-199 / KCTC 1686</strain>
    </source>
</reference>
<dbReference type="RefSeq" id="WP_014228220.1">
    <property type="nucleotide sequence ID" value="NC_016612.1"/>
</dbReference>
<dbReference type="Gene3D" id="2.170.130.10">
    <property type="entry name" value="TonB-dependent receptor, plug domain"/>
    <property type="match status" value="1"/>
</dbReference>
<dbReference type="InterPro" id="IPR012910">
    <property type="entry name" value="Plug_dom"/>
</dbReference>
<keyword evidence="11 12" id="KW-0998">Cell outer membrane</keyword>
<evidence type="ECO:0000256" key="5">
    <source>
        <dbReference type="ARBA" id="ARBA00022692"/>
    </source>
</evidence>
<dbReference type="GO" id="GO:0009279">
    <property type="term" value="C:cell outer membrane"/>
    <property type="evidence" value="ECO:0007669"/>
    <property type="project" value="UniProtKB-SubCell"/>
</dbReference>
<dbReference type="CDD" id="cd01347">
    <property type="entry name" value="ligand_gated_channel"/>
    <property type="match status" value="1"/>
</dbReference>
<protein>
    <submittedName>
        <fullName evidence="19">TonB-dependent receptor</fullName>
    </submittedName>
</protein>
<keyword evidence="19" id="KW-0675">Receptor</keyword>
<feature type="domain" description="TonB-dependent receptor plug" evidence="18">
    <location>
        <begin position="48"/>
        <end position="147"/>
    </location>
</feature>
<evidence type="ECO:0000256" key="1">
    <source>
        <dbReference type="ARBA" id="ARBA00004571"/>
    </source>
</evidence>
<evidence type="ECO:0000256" key="15">
    <source>
        <dbReference type="SAM" id="MobiDB-lite"/>
    </source>
</evidence>
<evidence type="ECO:0000256" key="14">
    <source>
        <dbReference type="RuleBase" id="RU003357"/>
    </source>
</evidence>
<evidence type="ECO:0000313" key="19">
    <source>
        <dbReference type="EMBL" id="AEX04344.1"/>
    </source>
</evidence>
<dbReference type="InterPro" id="IPR036942">
    <property type="entry name" value="Beta-barrel_TonB_sf"/>
</dbReference>
<dbReference type="Gene3D" id="2.40.170.20">
    <property type="entry name" value="TonB-dependent receptor, beta-barrel domain"/>
    <property type="match status" value="1"/>
</dbReference>
<keyword evidence="7" id="KW-0408">Iron</keyword>
<feature type="short sequence motif" description="TonB C-terminal box" evidence="13">
    <location>
        <begin position="729"/>
        <end position="746"/>
    </location>
</feature>
<keyword evidence="10 12" id="KW-0472">Membrane</keyword>
<dbReference type="GO" id="GO:0015344">
    <property type="term" value="F:siderophore uptake transmembrane transporter activity"/>
    <property type="evidence" value="ECO:0007669"/>
    <property type="project" value="TreeGrafter"/>
</dbReference>
<keyword evidence="5 12" id="KW-0812">Transmembrane</keyword>
<dbReference type="PATRIC" id="fig|1006551.4.peg.2634"/>
<keyword evidence="2 12" id="KW-0813">Transport</keyword>
<dbReference type="AlphaFoldDB" id="A0A0H3H745"/>
<dbReference type="PANTHER" id="PTHR32552">
    <property type="entry name" value="FERRICHROME IRON RECEPTOR-RELATED"/>
    <property type="match status" value="1"/>
</dbReference>
<feature type="chain" id="PRO_5002610640" evidence="16">
    <location>
        <begin position="25"/>
        <end position="746"/>
    </location>
</feature>
<comment type="similarity">
    <text evidence="12 14">Belongs to the TonB-dependent receptor family.</text>
</comment>
<keyword evidence="8" id="KW-0406">Ion transport</keyword>
<dbReference type="PROSITE" id="PS01156">
    <property type="entry name" value="TONB_DEPENDENT_REC_2"/>
    <property type="match status" value="1"/>
</dbReference>
<dbReference type="EMBL" id="CP003218">
    <property type="protein sequence ID" value="AEX04344.1"/>
    <property type="molecule type" value="Genomic_DNA"/>
</dbReference>
<dbReference type="PANTHER" id="PTHR32552:SF89">
    <property type="entry name" value="CATECHOLATE SIDEROPHORE RECEPTOR FIU"/>
    <property type="match status" value="1"/>
</dbReference>
<keyword evidence="9 14" id="KW-0798">TonB box</keyword>
<evidence type="ECO:0000256" key="7">
    <source>
        <dbReference type="ARBA" id="ARBA00023004"/>
    </source>
</evidence>
<evidence type="ECO:0000259" key="17">
    <source>
        <dbReference type="Pfam" id="PF00593"/>
    </source>
</evidence>
<evidence type="ECO:0000256" key="4">
    <source>
        <dbReference type="ARBA" id="ARBA00022496"/>
    </source>
</evidence>
<evidence type="ECO:0000259" key="18">
    <source>
        <dbReference type="Pfam" id="PF07715"/>
    </source>
</evidence>
<dbReference type="Pfam" id="PF07715">
    <property type="entry name" value="Plug"/>
    <property type="match status" value="1"/>
</dbReference>
<evidence type="ECO:0000256" key="12">
    <source>
        <dbReference type="PROSITE-ProRule" id="PRU01360"/>
    </source>
</evidence>
<evidence type="ECO:0000256" key="9">
    <source>
        <dbReference type="ARBA" id="ARBA00023077"/>
    </source>
</evidence>
<evidence type="ECO:0000256" key="2">
    <source>
        <dbReference type="ARBA" id="ARBA00022448"/>
    </source>
</evidence>
<dbReference type="KEGG" id="kox:KOX_13100"/>
<evidence type="ECO:0000256" key="16">
    <source>
        <dbReference type="SAM" id="SignalP"/>
    </source>
</evidence>
<dbReference type="SUPFAM" id="SSF56935">
    <property type="entry name" value="Porins"/>
    <property type="match status" value="1"/>
</dbReference>
<dbReference type="Proteomes" id="UP000007843">
    <property type="component" value="Chromosome"/>
</dbReference>
<sequence length="746" mass="82962">MKNFNYSGIALAVVSALLSGSSLAAESSDVGEINVKGQSLGGGLMVQEDSGKARSTLTKEAMEKAPGASNAIDMLKYTPGMNVNSNDASGLSGIDYTMRGMNSDQIGLSMDGIPINDSGNYAVYPNLLGDAENLEQIFVTQGSSEADGPHIGSSGGNIGLVTKRPSKEFGGFVKQTLGSHNLSKTFARLETGEYNGFSNWLSYSHTEAKKWRGEGRNYSDKFEMNSLYEDGNGNSSNLIMKYNRQDNSNYNTLSKAQFEEDPRQDYSTTPVYNSKGQLSKYYKLNRNPFETFTLSFAQRLQLRDNLALTVQPYYYWGNGGSFTGQTASVLSNTSDTAGQYDLSNLTSNTYYRPSWTQTWRPGVTTKLKWDINDEHSLDIGYWYERARQSQTQPFISIQDDGNPANVSGKPGGSDQVKDANGNTVQGRNQYTVTPAHKVWLQDSWFVTPDWTLVGGLAYQYVERKGDNKGSLYSAAEKRQATYHEFLPNFSISYKPDSENQLFYNLTRNMRTPPNYVLYNVGDSISTKPELSWNHELGWRFQREDMLLSATLFYMRYTDRQISTTNADGDYEMMNIGSVESKGLELEWSGKLPYNFNYYTSYTYTHSEQKDDIVSNGGHPLPTAGKTVPNVPKNMLNASLGYDDGLYYGSFGGKYVSSFYGDLTNDEKIGGRTVFDVAAGVHLPVDKKIVKSATLRFGIDNLFDKQYLTSVRSTTFNAAAYDGVKASTPYYNVGEERTFSVSLEATF</sequence>
<dbReference type="HOGENOM" id="CLU_017621_0_0_6"/>
<evidence type="ECO:0000256" key="11">
    <source>
        <dbReference type="ARBA" id="ARBA00023237"/>
    </source>
</evidence>
<keyword evidence="3 12" id="KW-1134">Transmembrane beta strand</keyword>
<keyword evidence="4" id="KW-0410">Iron transport</keyword>
<evidence type="ECO:0000313" key="20">
    <source>
        <dbReference type="Proteomes" id="UP000007843"/>
    </source>
</evidence>
<gene>
    <name evidence="19" type="ordered locus">KOX_13100</name>
</gene>